<keyword evidence="3" id="KW-0547">Nucleotide-binding</keyword>
<dbReference type="InterPro" id="IPR005225">
    <property type="entry name" value="Small_GTP-bd"/>
</dbReference>
<proteinExistence type="inferred from homology"/>
<organism evidence="7 8">
    <name type="scientific">Araneus ventricosus</name>
    <name type="common">Orbweaver spider</name>
    <name type="synonym">Epeira ventricosa</name>
    <dbReference type="NCBI Taxonomy" id="182803"/>
    <lineage>
        <taxon>Eukaryota</taxon>
        <taxon>Metazoa</taxon>
        <taxon>Ecdysozoa</taxon>
        <taxon>Arthropoda</taxon>
        <taxon>Chelicerata</taxon>
        <taxon>Arachnida</taxon>
        <taxon>Araneae</taxon>
        <taxon>Araneomorphae</taxon>
        <taxon>Entelegynae</taxon>
        <taxon>Araneoidea</taxon>
        <taxon>Araneidae</taxon>
        <taxon>Araneus</taxon>
    </lineage>
</organism>
<gene>
    <name evidence="7" type="primary">RAB7A_1</name>
    <name evidence="7" type="ORF">AVEN_16484_1</name>
</gene>
<dbReference type="InterPro" id="IPR001806">
    <property type="entry name" value="Small_GTPase"/>
</dbReference>
<protein>
    <submittedName>
        <fullName evidence="7">Ras-related protein Rab-7a</fullName>
    </submittedName>
</protein>
<name>A0A4Y2UKQ8_ARAVE</name>
<dbReference type="SMART" id="SM00175">
    <property type="entry name" value="RAB"/>
    <property type="match status" value="1"/>
</dbReference>
<evidence type="ECO:0000256" key="6">
    <source>
        <dbReference type="ARBA" id="ARBA00023289"/>
    </source>
</evidence>
<evidence type="ECO:0000256" key="4">
    <source>
        <dbReference type="ARBA" id="ARBA00023134"/>
    </source>
</evidence>
<dbReference type="SMART" id="SM00174">
    <property type="entry name" value="RHO"/>
    <property type="match status" value="1"/>
</dbReference>
<evidence type="ECO:0000313" key="7">
    <source>
        <dbReference type="EMBL" id="GBO13233.1"/>
    </source>
</evidence>
<dbReference type="EMBL" id="BGPR01037587">
    <property type="protein sequence ID" value="GBO13233.1"/>
    <property type="molecule type" value="Genomic_DNA"/>
</dbReference>
<dbReference type="NCBIfam" id="TIGR00231">
    <property type="entry name" value="small_GTP"/>
    <property type="match status" value="1"/>
</dbReference>
<comment type="caution">
    <text evidence="7">The sequence shown here is derived from an EMBL/GenBank/DDBJ whole genome shotgun (WGS) entry which is preliminary data.</text>
</comment>
<dbReference type="GO" id="GO:0031902">
    <property type="term" value="C:late endosome membrane"/>
    <property type="evidence" value="ECO:0007669"/>
    <property type="project" value="UniProtKB-SubCell"/>
</dbReference>
<evidence type="ECO:0000256" key="2">
    <source>
        <dbReference type="ARBA" id="ARBA00006270"/>
    </source>
</evidence>
<dbReference type="OrthoDB" id="1436450at2759"/>
<accession>A0A4Y2UKQ8</accession>
<dbReference type="Gene3D" id="3.40.50.300">
    <property type="entry name" value="P-loop containing nucleotide triphosphate hydrolases"/>
    <property type="match status" value="1"/>
</dbReference>
<dbReference type="GO" id="GO:0005525">
    <property type="term" value="F:GTP binding"/>
    <property type="evidence" value="ECO:0007669"/>
    <property type="project" value="UniProtKB-KW"/>
</dbReference>
<dbReference type="AlphaFoldDB" id="A0A4Y2UKQ8"/>
<dbReference type="CDD" id="cd01862">
    <property type="entry name" value="Rab7"/>
    <property type="match status" value="1"/>
</dbReference>
<dbReference type="Pfam" id="PF00071">
    <property type="entry name" value="Ras"/>
    <property type="match status" value="1"/>
</dbReference>
<comment type="similarity">
    <text evidence="2">Belongs to the small GTPase superfamily. Rab family.</text>
</comment>
<dbReference type="SMART" id="SM00173">
    <property type="entry name" value="RAS"/>
    <property type="match status" value="1"/>
</dbReference>
<dbReference type="PRINTS" id="PR00449">
    <property type="entry name" value="RASTRNSFRMNG"/>
</dbReference>
<sequence>MDDLRKRPLLKVILLGDSGVGKTSLMNQYVHKKFADAYKATIGADFYTKDVIVDGKIVTLQIWDTVGQERFQSLGIAFYRGADCVVLVYDVSSPASYHSLEVWKDEFLIHGAPREPRNFPFVVIGNKIDLGNRICCKDQIQELLLCDYTVPCFEASAKHGTNIEEAFQMVAKMALSLEKEDELLNSIPETIRFRRDEGKTFDCSC</sequence>
<dbReference type="PANTHER" id="PTHR47981:SF20">
    <property type="entry name" value="RAS-RELATED PROTEIN RAB-7A"/>
    <property type="match status" value="1"/>
</dbReference>
<keyword evidence="6" id="KW-0636">Prenylation</keyword>
<dbReference type="SMART" id="SM00176">
    <property type="entry name" value="RAN"/>
    <property type="match status" value="1"/>
</dbReference>
<reference evidence="7 8" key="1">
    <citation type="journal article" date="2019" name="Sci. Rep.">
        <title>Orb-weaving spider Araneus ventricosus genome elucidates the spidroin gene catalogue.</title>
        <authorList>
            <person name="Kono N."/>
            <person name="Nakamura H."/>
            <person name="Ohtoshi R."/>
            <person name="Moran D.A.P."/>
            <person name="Shinohara A."/>
            <person name="Yoshida Y."/>
            <person name="Fujiwara M."/>
            <person name="Mori M."/>
            <person name="Tomita M."/>
            <person name="Arakawa K."/>
        </authorList>
    </citation>
    <scope>NUCLEOTIDE SEQUENCE [LARGE SCALE GENOMIC DNA]</scope>
</reference>
<evidence type="ECO:0000256" key="5">
    <source>
        <dbReference type="ARBA" id="ARBA00023288"/>
    </source>
</evidence>
<dbReference type="GO" id="GO:0003924">
    <property type="term" value="F:GTPase activity"/>
    <property type="evidence" value="ECO:0007669"/>
    <property type="project" value="InterPro"/>
</dbReference>
<dbReference type="PROSITE" id="PS51419">
    <property type="entry name" value="RAB"/>
    <property type="match status" value="1"/>
</dbReference>
<dbReference type="Proteomes" id="UP000499080">
    <property type="component" value="Unassembled WGS sequence"/>
</dbReference>
<dbReference type="PANTHER" id="PTHR47981">
    <property type="entry name" value="RAB FAMILY"/>
    <property type="match status" value="1"/>
</dbReference>
<keyword evidence="5" id="KW-0449">Lipoprotein</keyword>
<comment type="subcellular location">
    <subcellularLocation>
        <location evidence="1">Late endosome membrane</location>
    </subcellularLocation>
</comment>
<dbReference type="InterPro" id="IPR027417">
    <property type="entry name" value="P-loop_NTPase"/>
</dbReference>
<evidence type="ECO:0000256" key="3">
    <source>
        <dbReference type="ARBA" id="ARBA00022741"/>
    </source>
</evidence>
<evidence type="ECO:0000256" key="1">
    <source>
        <dbReference type="ARBA" id="ARBA00004414"/>
    </source>
</evidence>
<keyword evidence="4" id="KW-0342">GTP-binding</keyword>
<dbReference type="FunFam" id="3.40.50.300:FF:000086">
    <property type="entry name" value="Ras-related small GTPase"/>
    <property type="match status" value="1"/>
</dbReference>
<dbReference type="PROSITE" id="PS51420">
    <property type="entry name" value="RHO"/>
    <property type="match status" value="1"/>
</dbReference>
<dbReference type="PROSITE" id="PS51421">
    <property type="entry name" value="RAS"/>
    <property type="match status" value="1"/>
</dbReference>
<evidence type="ECO:0000313" key="8">
    <source>
        <dbReference type="Proteomes" id="UP000499080"/>
    </source>
</evidence>
<dbReference type="SUPFAM" id="SSF52540">
    <property type="entry name" value="P-loop containing nucleoside triphosphate hydrolases"/>
    <property type="match status" value="1"/>
</dbReference>
<keyword evidence="8" id="KW-1185">Reference proteome</keyword>